<evidence type="ECO:0000256" key="1">
    <source>
        <dbReference type="ARBA" id="ARBA00007913"/>
    </source>
</evidence>
<feature type="compositionally biased region" description="Low complexity" evidence="6">
    <location>
        <begin position="47"/>
        <end position="57"/>
    </location>
</feature>
<evidence type="ECO:0000313" key="10">
    <source>
        <dbReference type="EMBL" id="CAG8527643.1"/>
    </source>
</evidence>
<dbReference type="InterPro" id="IPR011604">
    <property type="entry name" value="PDDEXK-like_dom_sf"/>
</dbReference>
<feature type="region of interest" description="Disordered" evidence="6">
    <location>
        <begin position="1749"/>
        <end position="1843"/>
    </location>
</feature>
<keyword evidence="2" id="KW-0547">Nucleotide-binding</keyword>
<evidence type="ECO:0000256" key="2">
    <source>
        <dbReference type="ARBA" id="ARBA00022741"/>
    </source>
</evidence>
<dbReference type="InterPro" id="IPR041679">
    <property type="entry name" value="DNA2/NAM7-like_C"/>
</dbReference>
<proteinExistence type="inferred from homology"/>
<feature type="non-terminal residue" evidence="10">
    <location>
        <position position="1843"/>
    </location>
</feature>
<evidence type="ECO:0000256" key="5">
    <source>
        <dbReference type="ARBA" id="ARBA00022840"/>
    </source>
</evidence>
<feature type="compositionally biased region" description="Basic residues" evidence="6">
    <location>
        <begin position="58"/>
        <end position="67"/>
    </location>
</feature>
<dbReference type="InterPro" id="IPR041677">
    <property type="entry name" value="DNA2/NAM7_AAA_11"/>
</dbReference>
<dbReference type="GO" id="GO:0016787">
    <property type="term" value="F:hydrolase activity"/>
    <property type="evidence" value="ECO:0007669"/>
    <property type="project" value="UniProtKB-KW"/>
</dbReference>
<feature type="compositionally biased region" description="Basic residues" evidence="6">
    <location>
        <begin position="35"/>
        <end position="46"/>
    </location>
</feature>
<dbReference type="EMBL" id="CAJVPJ010000465">
    <property type="protein sequence ID" value="CAG8527643.1"/>
    <property type="molecule type" value="Genomic_DNA"/>
</dbReference>
<keyword evidence="3" id="KW-0378">Hydrolase</keyword>
<feature type="compositionally biased region" description="Polar residues" evidence="6">
    <location>
        <begin position="1753"/>
        <end position="1773"/>
    </location>
</feature>
<accession>A0A9N9FE88</accession>
<comment type="similarity">
    <text evidence="1">Belongs to the DNA2/NAM7 helicase family.</text>
</comment>
<comment type="caution">
    <text evidence="10">The sequence shown here is derived from an EMBL/GenBank/DDBJ whole genome shotgun (WGS) entry which is preliminary data.</text>
</comment>
<feature type="compositionally biased region" description="Acidic residues" evidence="6">
    <location>
        <begin position="1830"/>
        <end position="1843"/>
    </location>
</feature>
<evidence type="ECO:0000256" key="3">
    <source>
        <dbReference type="ARBA" id="ARBA00022801"/>
    </source>
</evidence>
<keyword evidence="4" id="KW-0347">Helicase</keyword>
<evidence type="ECO:0000256" key="6">
    <source>
        <dbReference type="SAM" id="MobiDB-lite"/>
    </source>
</evidence>
<dbReference type="OrthoDB" id="6513042at2759"/>
<dbReference type="PANTHER" id="PTHR43788:SF8">
    <property type="entry name" value="DNA-BINDING PROTEIN SMUBP-2"/>
    <property type="match status" value="1"/>
</dbReference>
<evidence type="ECO:0000259" key="9">
    <source>
        <dbReference type="Pfam" id="PF26171"/>
    </source>
</evidence>
<feature type="compositionally biased region" description="Basic and acidic residues" evidence="6">
    <location>
        <begin position="1"/>
        <end position="14"/>
    </location>
</feature>
<evidence type="ECO:0000259" key="7">
    <source>
        <dbReference type="Pfam" id="PF13086"/>
    </source>
</evidence>
<dbReference type="PANTHER" id="PTHR43788">
    <property type="entry name" value="DNA2/NAM7 HELICASE FAMILY MEMBER"/>
    <property type="match status" value="1"/>
</dbReference>
<dbReference type="Pfam" id="PF26171">
    <property type="entry name" value="Mu_AP3"/>
    <property type="match status" value="1"/>
</dbReference>
<feature type="compositionally biased region" description="Basic residues" evidence="6">
    <location>
        <begin position="94"/>
        <end position="106"/>
    </location>
</feature>
<dbReference type="Gene3D" id="3.90.320.10">
    <property type="match status" value="1"/>
</dbReference>
<gene>
    <name evidence="10" type="ORF">POCULU_LOCUS3899</name>
</gene>
<feature type="region of interest" description="Disordered" evidence="6">
    <location>
        <begin position="1"/>
        <end position="129"/>
    </location>
</feature>
<dbReference type="Gene3D" id="3.40.50.300">
    <property type="entry name" value="P-loop containing nucleotide triphosphate hydrolases"/>
    <property type="match status" value="2"/>
</dbReference>
<organism evidence="10 11">
    <name type="scientific">Paraglomus occultum</name>
    <dbReference type="NCBI Taxonomy" id="144539"/>
    <lineage>
        <taxon>Eukaryota</taxon>
        <taxon>Fungi</taxon>
        <taxon>Fungi incertae sedis</taxon>
        <taxon>Mucoromycota</taxon>
        <taxon>Glomeromycotina</taxon>
        <taxon>Glomeromycetes</taxon>
        <taxon>Paraglomerales</taxon>
        <taxon>Paraglomeraceae</taxon>
        <taxon>Paraglomus</taxon>
    </lineage>
</organism>
<dbReference type="GO" id="GO:0005524">
    <property type="term" value="F:ATP binding"/>
    <property type="evidence" value="ECO:0007669"/>
    <property type="project" value="UniProtKB-KW"/>
</dbReference>
<dbReference type="Pfam" id="PF13087">
    <property type="entry name" value="AAA_12"/>
    <property type="match status" value="1"/>
</dbReference>
<evidence type="ECO:0000259" key="8">
    <source>
        <dbReference type="Pfam" id="PF13087"/>
    </source>
</evidence>
<feature type="compositionally biased region" description="Basic and acidic residues" evidence="6">
    <location>
        <begin position="22"/>
        <end position="34"/>
    </location>
</feature>
<feature type="domain" description="DNA2/NAM7 helicase-like C-terminal" evidence="8">
    <location>
        <begin position="1465"/>
        <end position="1664"/>
    </location>
</feature>
<reference evidence="10" key="1">
    <citation type="submission" date="2021-06" db="EMBL/GenBank/DDBJ databases">
        <authorList>
            <person name="Kallberg Y."/>
            <person name="Tangrot J."/>
            <person name="Rosling A."/>
        </authorList>
    </citation>
    <scope>NUCLEOTIDE SEQUENCE</scope>
    <source>
        <strain evidence="10">IA702</strain>
    </source>
</reference>
<keyword evidence="11" id="KW-1185">Reference proteome</keyword>
<evidence type="ECO:0000256" key="4">
    <source>
        <dbReference type="ARBA" id="ARBA00022806"/>
    </source>
</evidence>
<dbReference type="InterPro" id="IPR027417">
    <property type="entry name" value="P-loop_NTPase"/>
</dbReference>
<sequence>EEERNRLRLKEQRNKSAITSDRSTKVKDDDVKLESKKRRSKVKSKKPSNASESSAVTAKKKSTSAKKTKGEVDAGERAKPSAGKARKEKENKGIKNKKGVKEKKKKTAENKAKSVSFASPGIENGGSHVNQQSVQPVKQNIYTLISGDTLYITYALSLTSNEELRNEPPTVAASFLIENKTVSDDQFYSELALRFEPSSDIQFDNTLLHVDGVLKAGERREVAVKFRVLGIVGARLTVNGRVTWENNLPTDGSSASEGSNAEIPFAFEIPVATFMLHIPAITPAQFTAFLYKSENFPFSGSTSVNLTASSSSVEQEFDNAIAQITTVATGTHVVEKVPGAVSIYGRSVQGYQVAGLTKLAITREESEDTGEVKANLKIELKCTDQAFIDGLSGSQATSSHNVRIAVSDLAKYYQFNCDKLLHQTANNRPAHEKKKKLSKVNLDTTLNDALRHRGMEFEEQIKNKLKNVKDCQNIEPSEAKRVLKKAAVGEVLYQLKFEIPEKFYEKMGIQNVRLRAIIPDFIEVKEENGEKVLMIIDAKASKAARVAHQFQVASYAYFIDYIISRMRNISISRTGGIYLPPFQLQTFRMDFLLPKIERFFSVELPRIMSATTVSWHYNNRCRNCEFVNTCRSDAKNTISTIPYLSVDKAIDLKSFVQDFANEEDESNKGNVNETIPSVYNEPQIEDLVKWFDDLNIKDKNDRDEDLMSRRVQDIIKYDKKSGRSPYMDALSSKKAQFIGTPTATFPQATDHNLVISISLDSFVSRPFGWAICLYKSDGSIEKRHKHAGSIKKEDETEETFVALMEKFVTVLDKAFEYLARVKSRACVFVYSESEKNTIQDALLSIISMEESSVSPTTQHMASRCLFNLFEDTSLLMASNDTDADVTELPDDWREFPRIVVLEQAIKTNIAMDVPGFYRLKDVWKRMVYPLMKDEALKNEINENLYMIDLDGLYELWVVENDINNTNDLHLLRNHFTNAVIHAYYDLLRGYTPDIAFILIASPPPFSFTQIKSFSNNYLGKLYFFKQFEAVTGCAKIRASRFNDLVQRGAVSAVVLEFEKFVTKVNEEWVARFILISGGKEFSILEPSHLKEYILVDDSDEGVLQAIRFPDMVWRTKFAGFPVSVVSLFEIDNRDSQRRAVCLKGKFIGNIGKGSKTYRLYKRYVDFNVEKVTSLMSEIDERPDNKSVFLDAIHDPNKWGLQKLHEQDYKELKATALKLRDSFKMSPSQKEISASLLDRRLQIVWGPPGSGKTHFLALFTTWYLTTVKPQPSRRSKNFVIGVTAFTRAAIDNLLLRILSIQKLHDKTGEFEIASMGKEANQESDIKEYVADSLAKKIKSGQLAPGGQAVVVGGTVWDWYKVRKELKKSSWDGIDMMIIDEGSQLLVSDASIVLECLNPKTGQLVVAGDHMQLGPIIQNTYPVFPEDHPLIFGSIQQCLMRREDGSVFNEDDFFLKKGQKHDFGPCTIQLRDNWRMNDELNSFFQKIYGDDYITTRPALQLNLDDTKLSTITTNDNVKRALTPTNAITLVKLSLDLPVSPHKSQSSLLPEQYLQAEADVVSEISKAYLESAHILDDRKPSLFIVTPHHRQRHAIQCRMSKYLNSSEYILQINTAEKMQGQECDMVIACFGFMDVYEIARESDFLFDRNRWNVAISRARCKVIVVTTDEMLYPKGMEVFANKKTSEGWVFLSMVDRWVKDRFENTKKKGRKSKNSSESTSVINWVVDGTQLSRVSQTLDMFLAMGGTRLSLGTPRRVSSASSSTVPVDVNSSNQTGDDGENVVVKPRTARRTSVGNSKPGRSKVILTTKKKTNVRRISMTGAGSESNPIKIEDENDDEDSFFEPLS</sequence>
<dbReference type="Pfam" id="PF13086">
    <property type="entry name" value="AAA_11"/>
    <property type="match status" value="1"/>
</dbReference>
<dbReference type="InterPro" id="IPR058898">
    <property type="entry name" value="Mu_AP3"/>
</dbReference>
<feature type="compositionally biased region" description="Basic and acidic residues" evidence="6">
    <location>
        <begin position="68"/>
        <end position="93"/>
    </location>
</feature>
<dbReference type="InterPro" id="IPR050534">
    <property type="entry name" value="Coronavir_polyprotein_1ab"/>
</dbReference>
<dbReference type="SUPFAM" id="SSF52540">
    <property type="entry name" value="P-loop containing nucleoside triphosphate hydrolases"/>
    <property type="match status" value="1"/>
</dbReference>
<feature type="domain" description="AP-3 complex subunit delta Mu C-terminal" evidence="9">
    <location>
        <begin position="301"/>
        <end position="390"/>
    </location>
</feature>
<evidence type="ECO:0000313" key="11">
    <source>
        <dbReference type="Proteomes" id="UP000789572"/>
    </source>
</evidence>
<dbReference type="GO" id="GO:0043139">
    <property type="term" value="F:5'-3' DNA helicase activity"/>
    <property type="evidence" value="ECO:0007669"/>
    <property type="project" value="TreeGrafter"/>
</dbReference>
<dbReference type="Proteomes" id="UP000789572">
    <property type="component" value="Unassembled WGS sequence"/>
</dbReference>
<name>A0A9N9FE88_9GLOM</name>
<protein>
    <submittedName>
        <fullName evidence="10">2891_t:CDS:1</fullName>
    </submittedName>
</protein>
<keyword evidence="5" id="KW-0067">ATP-binding</keyword>
<feature type="domain" description="DNA2/NAM7 helicase helicase" evidence="7">
    <location>
        <begin position="1227"/>
        <end position="1335"/>
    </location>
</feature>